<keyword evidence="2" id="KW-1185">Reference proteome</keyword>
<protein>
    <recommendedName>
        <fullName evidence="3">Antitoxin protein of toxin-antitoxin system</fullName>
    </recommendedName>
</protein>
<organism evidence="1 2">
    <name type="scientific">Amycolatopsis nalaikhensis</name>
    <dbReference type="NCBI Taxonomy" id="715472"/>
    <lineage>
        <taxon>Bacteria</taxon>
        <taxon>Bacillati</taxon>
        <taxon>Actinomycetota</taxon>
        <taxon>Actinomycetes</taxon>
        <taxon>Pseudonocardiales</taxon>
        <taxon>Pseudonocardiaceae</taxon>
        <taxon>Amycolatopsis</taxon>
    </lineage>
</organism>
<accession>A0ABY8XJZ1</accession>
<dbReference type="Proteomes" id="UP001227101">
    <property type="component" value="Chromosome"/>
</dbReference>
<proteinExistence type="predicted"/>
<evidence type="ECO:0008006" key="3">
    <source>
        <dbReference type="Google" id="ProtNLM"/>
    </source>
</evidence>
<dbReference type="EMBL" id="CP127173">
    <property type="protein sequence ID" value="WIV55941.1"/>
    <property type="molecule type" value="Genomic_DNA"/>
</dbReference>
<reference evidence="1 2" key="1">
    <citation type="submission" date="2023-06" db="EMBL/GenBank/DDBJ databases">
        <authorList>
            <person name="Oyuntsetseg B."/>
            <person name="Kim S.B."/>
        </authorList>
    </citation>
    <scope>NUCLEOTIDE SEQUENCE [LARGE SCALE GENOMIC DNA]</scope>
    <source>
        <strain evidence="1 2">2-2</strain>
    </source>
</reference>
<evidence type="ECO:0000313" key="1">
    <source>
        <dbReference type="EMBL" id="WIV55941.1"/>
    </source>
</evidence>
<name>A0ABY8XJZ1_9PSEU</name>
<evidence type="ECO:0000313" key="2">
    <source>
        <dbReference type="Proteomes" id="UP001227101"/>
    </source>
</evidence>
<sequence length="71" mass="7006">MSLFDMIKDKAAELLGGASEKVGEVADGVAQSAADVTESGRQIVDSASAQGIDALGATGAVDDAIDPNARG</sequence>
<dbReference type="RefSeq" id="WP_285453002.1">
    <property type="nucleotide sequence ID" value="NZ_CP127173.1"/>
</dbReference>
<gene>
    <name evidence="1" type="ORF">QP939_45275</name>
</gene>